<protein>
    <submittedName>
        <fullName evidence="1">Ankyrin repeat-containing domain protein</fullName>
    </submittedName>
</protein>
<name>A0ACB7NXT6_9PEZI</name>
<reference evidence="1 2" key="1">
    <citation type="journal article" date="2021" name="Nat. Commun.">
        <title>Genetic determinants of endophytism in the Arabidopsis root mycobiome.</title>
        <authorList>
            <person name="Mesny F."/>
            <person name="Miyauchi S."/>
            <person name="Thiergart T."/>
            <person name="Pickel B."/>
            <person name="Atanasova L."/>
            <person name="Karlsson M."/>
            <person name="Huettel B."/>
            <person name="Barry K.W."/>
            <person name="Haridas S."/>
            <person name="Chen C."/>
            <person name="Bauer D."/>
            <person name="Andreopoulos W."/>
            <person name="Pangilinan J."/>
            <person name="LaButti K."/>
            <person name="Riley R."/>
            <person name="Lipzen A."/>
            <person name="Clum A."/>
            <person name="Drula E."/>
            <person name="Henrissat B."/>
            <person name="Kohler A."/>
            <person name="Grigoriev I.V."/>
            <person name="Martin F.M."/>
            <person name="Hacquard S."/>
        </authorList>
    </citation>
    <scope>NUCLEOTIDE SEQUENCE [LARGE SCALE GENOMIC DNA]</scope>
    <source>
        <strain evidence="1 2">MPI-SDFR-AT-0079</strain>
    </source>
</reference>
<evidence type="ECO:0000313" key="1">
    <source>
        <dbReference type="EMBL" id="KAH6613407.1"/>
    </source>
</evidence>
<dbReference type="Proteomes" id="UP000724584">
    <property type="component" value="Unassembled WGS sequence"/>
</dbReference>
<keyword evidence="2" id="KW-1185">Reference proteome</keyword>
<gene>
    <name evidence="1" type="ORF">F5144DRAFT_403058</name>
</gene>
<proteinExistence type="predicted"/>
<evidence type="ECO:0000313" key="2">
    <source>
        <dbReference type="Proteomes" id="UP000724584"/>
    </source>
</evidence>
<sequence>MAQSATCAACGRVCKSKNALREVLTNELASAHQRCHNKKYFCHDGQCGRKEPPVAFGTKRDLIRHQRTHTTNSKLRCHYCHAVVGRVDNLKRHIDTIHKGGLCMAAASGDEEAVMSCLVVDTGSAQEKDPNGDTPLFIAVASGHEGVVRILLDTGFLVGTECPADDPRPVALWLAQVHDRHDIAKLLISRGVAIDLRNGTRPQVLLRAAQERNLQLARRCLEVGVTIEVTDSMGWTALRWAVENRDEEMTKLLIANGAFVNDSSLLVAAAKWVHVEVFSVLLEETREPGRDSFREILLGSESQVLNARISYIWRFGNG</sequence>
<comment type="caution">
    <text evidence="1">The sequence shown here is derived from an EMBL/GenBank/DDBJ whole genome shotgun (WGS) entry which is preliminary data.</text>
</comment>
<dbReference type="EMBL" id="JAGIZQ010000008">
    <property type="protein sequence ID" value="KAH6613407.1"/>
    <property type="molecule type" value="Genomic_DNA"/>
</dbReference>
<accession>A0ACB7NXT6</accession>
<organism evidence="1 2">
    <name type="scientific">Chaetomium tenue</name>
    <dbReference type="NCBI Taxonomy" id="1854479"/>
    <lineage>
        <taxon>Eukaryota</taxon>
        <taxon>Fungi</taxon>
        <taxon>Dikarya</taxon>
        <taxon>Ascomycota</taxon>
        <taxon>Pezizomycotina</taxon>
        <taxon>Sordariomycetes</taxon>
        <taxon>Sordariomycetidae</taxon>
        <taxon>Sordariales</taxon>
        <taxon>Chaetomiaceae</taxon>
        <taxon>Chaetomium</taxon>
    </lineage>
</organism>